<dbReference type="GO" id="GO:0004553">
    <property type="term" value="F:hydrolase activity, hydrolyzing O-glycosyl compounds"/>
    <property type="evidence" value="ECO:0007669"/>
    <property type="project" value="InterPro"/>
</dbReference>
<evidence type="ECO:0000256" key="2">
    <source>
        <dbReference type="ARBA" id="ARBA00023295"/>
    </source>
</evidence>
<protein>
    <submittedName>
        <fullName evidence="6">Cellulase family glycosylhydrolase</fullName>
    </submittedName>
    <submittedName>
        <fullName evidence="5">Glycosyl hydrolase family 5</fullName>
    </submittedName>
</protein>
<dbReference type="PROSITE" id="PS00659">
    <property type="entry name" value="GLYCOSYL_HYDROL_F5"/>
    <property type="match status" value="1"/>
</dbReference>
<dbReference type="EMBL" id="LSTR01000037">
    <property type="protein sequence ID" value="OAH43058.1"/>
    <property type="molecule type" value="Genomic_DNA"/>
</dbReference>
<dbReference type="EMBL" id="CP047218">
    <property type="protein sequence ID" value="QHD67245.1"/>
    <property type="molecule type" value="Genomic_DNA"/>
</dbReference>
<gene>
    <name evidence="5" type="ORF">AX777_09340</name>
    <name evidence="6" type="ORF">GS397_09410</name>
</gene>
<organism evidence="5 7">
    <name type="scientific">Sphingobium yanoikuyae</name>
    <name type="common">Sphingomonas yanoikuyae</name>
    <dbReference type="NCBI Taxonomy" id="13690"/>
    <lineage>
        <taxon>Bacteria</taxon>
        <taxon>Pseudomonadati</taxon>
        <taxon>Pseudomonadota</taxon>
        <taxon>Alphaproteobacteria</taxon>
        <taxon>Sphingomonadales</taxon>
        <taxon>Sphingomonadaceae</taxon>
        <taxon>Sphingobium</taxon>
    </lineage>
</organism>
<evidence type="ECO:0000313" key="7">
    <source>
        <dbReference type="Proteomes" id="UP000077262"/>
    </source>
</evidence>
<evidence type="ECO:0000313" key="6">
    <source>
        <dbReference type="EMBL" id="QHD67245.1"/>
    </source>
</evidence>
<feature type="domain" description="Glycoside hydrolase family 5" evidence="4">
    <location>
        <begin position="25"/>
        <end position="282"/>
    </location>
</feature>
<dbReference type="Proteomes" id="UP000464086">
    <property type="component" value="Chromosome"/>
</dbReference>
<evidence type="ECO:0000256" key="1">
    <source>
        <dbReference type="ARBA" id="ARBA00022801"/>
    </source>
</evidence>
<keyword evidence="2 3" id="KW-0326">Glycosidase</keyword>
<dbReference type="PANTHER" id="PTHR34142">
    <property type="entry name" value="ENDO-BETA-1,4-GLUCANASE A"/>
    <property type="match status" value="1"/>
</dbReference>
<accession>A0A177JPT1</accession>
<dbReference type="PANTHER" id="PTHR34142:SF1">
    <property type="entry name" value="GLYCOSIDE HYDROLASE FAMILY 5 DOMAIN-CONTAINING PROTEIN"/>
    <property type="match status" value="1"/>
</dbReference>
<proteinExistence type="inferred from homology"/>
<evidence type="ECO:0000313" key="5">
    <source>
        <dbReference type="EMBL" id="OAH43058.1"/>
    </source>
</evidence>
<comment type="similarity">
    <text evidence="3">Belongs to the glycosyl hydrolase 5 (cellulase A) family.</text>
</comment>
<evidence type="ECO:0000256" key="3">
    <source>
        <dbReference type="RuleBase" id="RU361153"/>
    </source>
</evidence>
<keyword evidence="1 3" id="KW-0378">Hydrolase</keyword>
<reference evidence="6 8" key="2">
    <citation type="submission" date="2019-12" db="EMBL/GenBank/DDBJ databases">
        <title>Functional and genomic insights into the Sphingobium yanoikuyae YC-JY1, a bacterium efficiently degrading bisphenol A.</title>
        <authorList>
            <person name="Jia Y."/>
            <person name="Li X."/>
            <person name="Wang J."/>
            <person name="Eltoukhy A."/>
            <person name="Lamraoui I."/>
            <person name="Yan Y."/>
        </authorList>
    </citation>
    <scope>NUCLEOTIDE SEQUENCE [LARGE SCALE GENOMIC DNA]</scope>
    <source>
        <strain evidence="6 8">YC-JY1</strain>
    </source>
</reference>
<name>A0A177JPT1_SPHYA</name>
<dbReference type="InterPro" id="IPR018087">
    <property type="entry name" value="Glyco_hydro_5_CS"/>
</dbReference>
<dbReference type="OrthoDB" id="6769681at2"/>
<dbReference type="InterPro" id="IPR017853">
    <property type="entry name" value="GH"/>
</dbReference>
<dbReference type="InterPro" id="IPR001547">
    <property type="entry name" value="Glyco_hydro_5"/>
</dbReference>
<evidence type="ECO:0000259" key="4">
    <source>
        <dbReference type="Pfam" id="PF00150"/>
    </source>
</evidence>
<dbReference type="AlphaFoldDB" id="A0A177JPT1"/>
<evidence type="ECO:0000313" key="8">
    <source>
        <dbReference type="Proteomes" id="UP000464086"/>
    </source>
</evidence>
<reference evidence="5 7" key="1">
    <citation type="submission" date="2016-02" db="EMBL/GenBank/DDBJ databases">
        <authorList>
            <person name="Wen L."/>
            <person name="He K."/>
            <person name="Yang H."/>
        </authorList>
    </citation>
    <scope>NUCLEOTIDE SEQUENCE [LARGE SCALE GENOMIC DNA]</scope>
    <source>
        <strain evidence="5 7">CD09_2</strain>
    </source>
</reference>
<dbReference type="Proteomes" id="UP000077262">
    <property type="component" value="Unassembled WGS sequence"/>
</dbReference>
<dbReference type="GO" id="GO:0009251">
    <property type="term" value="P:glucan catabolic process"/>
    <property type="evidence" value="ECO:0007669"/>
    <property type="project" value="TreeGrafter"/>
</dbReference>
<dbReference type="SUPFAM" id="SSF51445">
    <property type="entry name" value="(Trans)glycosidases"/>
    <property type="match status" value="1"/>
</dbReference>
<sequence length="319" mass="34855">MACAEPPLSGINLAGGEFNSGRKPGIFGKDYIYPDTRTAAPFVAMGMKIVRVPILWERIQPVPLQPLSTAEQARLDKVVAILAPFRIIILDIHNYGANGGQRLDQSPDGSAKLADLWRRLAEHYRGNRQVAFGLMNEPNGMAPARWRSMVDESVVAIRKAGARNMLFVPGSNWTGAHSWIAGGRASNAAAFQNFRDPAGNYAIEMHQYLDSDSSGMKAQCEAPPVIQRRMEAATKWLRDNRHKGFLGEFGAPANAACLDSLDALLKHLDANADVWMGWAYWAGGPWWGANYPMSLQPVQGKARPQAAIVAKYSQAGAAR</sequence>
<dbReference type="Pfam" id="PF00150">
    <property type="entry name" value="Cellulase"/>
    <property type="match status" value="1"/>
</dbReference>
<dbReference type="Gene3D" id="3.20.20.80">
    <property type="entry name" value="Glycosidases"/>
    <property type="match status" value="1"/>
</dbReference>